<organism evidence="6 7">
    <name type="scientific">Alteromonas ponticola</name>
    <dbReference type="NCBI Taxonomy" id="2720613"/>
    <lineage>
        <taxon>Bacteria</taxon>
        <taxon>Pseudomonadati</taxon>
        <taxon>Pseudomonadota</taxon>
        <taxon>Gammaproteobacteria</taxon>
        <taxon>Alteromonadales</taxon>
        <taxon>Alteromonadaceae</taxon>
        <taxon>Alteromonas/Salinimonas group</taxon>
        <taxon>Alteromonas</taxon>
    </lineage>
</organism>
<comment type="caution">
    <text evidence="6">The sequence shown here is derived from an EMBL/GenBank/DDBJ whole genome shotgun (WGS) entry which is preliminary data.</text>
</comment>
<gene>
    <name evidence="6" type="ORF">HCJ96_05235</name>
</gene>
<dbReference type="EMBL" id="JAATNW010000003">
    <property type="protein sequence ID" value="NMH59417.1"/>
    <property type="molecule type" value="Genomic_DNA"/>
</dbReference>
<dbReference type="InterPro" id="IPR005119">
    <property type="entry name" value="LysR_subst-bd"/>
</dbReference>
<dbReference type="Gene3D" id="3.40.190.10">
    <property type="entry name" value="Periplasmic binding protein-like II"/>
    <property type="match status" value="2"/>
</dbReference>
<dbReference type="PANTHER" id="PTHR30126:SF99">
    <property type="entry name" value="TRANSCRIPTIONAL REGULATOR LYSR FAMILY"/>
    <property type="match status" value="1"/>
</dbReference>
<dbReference type="InterPro" id="IPR036390">
    <property type="entry name" value="WH_DNA-bd_sf"/>
</dbReference>
<comment type="similarity">
    <text evidence="1">Belongs to the LysR transcriptional regulatory family.</text>
</comment>
<dbReference type="Gene3D" id="1.10.10.10">
    <property type="entry name" value="Winged helix-like DNA-binding domain superfamily/Winged helix DNA-binding domain"/>
    <property type="match status" value="1"/>
</dbReference>
<keyword evidence="4" id="KW-0804">Transcription</keyword>
<dbReference type="PRINTS" id="PR00039">
    <property type="entry name" value="HTHLYSR"/>
</dbReference>
<keyword evidence="7" id="KW-1185">Reference proteome</keyword>
<dbReference type="SUPFAM" id="SSF53850">
    <property type="entry name" value="Periplasmic binding protein-like II"/>
    <property type="match status" value="1"/>
</dbReference>
<dbReference type="PROSITE" id="PS50931">
    <property type="entry name" value="HTH_LYSR"/>
    <property type="match status" value="1"/>
</dbReference>
<dbReference type="InterPro" id="IPR036388">
    <property type="entry name" value="WH-like_DNA-bd_sf"/>
</dbReference>
<keyword evidence="3" id="KW-0238">DNA-binding</keyword>
<feature type="domain" description="HTH lysR-type" evidence="5">
    <location>
        <begin position="2"/>
        <end position="59"/>
    </location>
</feature>
<evidence type="ECO:0000256" key="4">
    <source>
        <dbReference type="ARBA" id="ARBA00023163"/>
    </source>
</evidence>
<accession>A0ABX1QYY3</accession>
<evidence type="ECO:0000256" key="2">
    <source>
        <dbReference type="ARBA" id="ARBA00023015"/>
    </source>
</evidence>
<dbReference type="InterPro" id="IPR000847">
    <property type="entry name" value="LysR_HTH_N"/>
</dbReference>
<dbReference type="CDD" id="cd05466">
    <property type="entry name" value="PBP2_LTTR_substrate"/>
    <property type="match status" value="1"/>
</dbReference>
<keyword evidence="2" id="KW-0805">Transcription regulation</keyword>
<dbReference type="SUPFAM" id="SSF46785">
    <property type="entry name" value="Winged helix' DNA-binding domain"/>
    <property type="match status" value="1"/>
</dbReference>
<evidence type="ECO:0000313" key="7">
    <source>
        <dbReference type="Proteomes" id="UP000709336"/>
    </source>
</evidence>
<evidence type="ECO:0000313" key="6">
    <source>
        <dbReference type="EMBL" id="NMH59417.1"/>
    </source>
</evidence>
<dbReference type="PANTHER" id="PTHR30126">
    <property type="entry name" value="HTH-TYPE TRANSCRIPTIONAL REGULATOR"/>
    <property type="match status" value="1"/>
</dbReference>
<dbReference type="Pfam" id="PF03466">
    <property type="entry name" value="LysR_substrate"/>
    <property type="match status" value="1"/>
</dbReference>
<sequence length="290" mass="32457">MINTVWLKTFCTLAETKHFTLTADKLHMTQSGVSQHIKKLEAQMGVLLIAREDKQFRLTEAGCKLYTEGKAIVESLSILRHRVTDDPAFEGTVKVMSPGSVGLKLYPYLLTFQRQHPKLNIEYRFAPNDDTIEALTEGSADIGLVTNKPDDMSLISEAIGDESLLVVTPAEIVEPDWKHLSALGFIDHPDGKYHANLLLSANFAEYVKKPQLKQAGFCNQIGLIPEPVSMGLGFTVLPLYAVESFSKPQLIRAHQLPVPVSETLYLCCRRQNFIPKRVEVIVQEIKRKLA</sequence>
<name>A0ABX1QYY3_9ALTE</name>
<evidence type="ECO:0000256" key="3">
    <source>
        <dbReference type="ARBA" id="ARBA00023125"/>
    </source>
</evidence>
<dbReference type="Proteomes" id="UP000709336">
    <property type="component" value="Unassembled WGS sequence"/>
</dbReference>
<protein>
    <submittedName>
        <fullName evidence="6">LysR family transcriptional regulator</fullName>
    </submittedName>
</protein>
<dbReference type="RefSeq" id="WP_169209994.1">
    <property type="nucleotide sequence ID" value="NZ_JAATNW010000003.1"/>
</dbReference>
<reference evidence="6 7" key="1">
    <citation type="submission" date="2020-03" db="EMBL/GenBank/DDBJ databases">
        <title>Alteromonas ponticola sp. nov., isolated from seawater.</title>
        <authorList>
            <person name="Yoon J.-H."/>
            <person name="Kim Y.-O."/>
        </authorList>
    </citation>
    <scope>NUCLEOTIDE SEQUENCE [LARGE SCALE GENOMIC DNA]</scope>
    <source>
        <strain evidence="6 7">MYP5</strain>
    </source>
</reference>
<evidence type="ECO:0000256" key="1">
    <source>
        <dbReference type="ARBA" id="ARBA00009437"/>
    </source>
</evidence>
<proteinExistence type="inferred from homology"/>
<dbReference type="Pfam" id="PF00126">
    <property type="entry name" value="HTH_1"/>
    <property type="match status" value="1"/>
</dbReference>
<evidence type="ECO:0000259" key="5">
    <source>
        <dbReference type="PROSITE" id="PS50931"/>
    </source>
</evidence>